<dbReference type="PRINTS" id="PR00721">
    <property type="entry name" value="STOMATIN"/>
</dbReference>
<accession>A0A2A2K4F8</accession>
<dbReference type="GO" id="GO:0016020">
    <property type="term" value="C:membrane"/>
    <property type="evidence" value="ECO:0007669"/>
    <property type="project" value="InterPro"/>
</dbReference>
<keyword evidence="3" id="KW-0496">Mitochondrion</keyword>
<dbReference type="PANTHER" id="PTHR43327">
    <property type="entry name" value="STOMATIN-LIKE PROTEIN 2, MITOCHONDRIAL"/>
    <property type="match status" value="1"/>
</dbReference>
<evidence type="ECO:0000259" key="4">
    <source>
        <dbReference type="SMART" id="SM00244"/>
    </source>
</evidence>
<dbReference type="Pfam" id="PF01145">
    <property type="entry name" value="Band_7"/>
    <property type="match status" value="1"/>
</dbReference>
<dbReference type="AlphaFoldDB" id="A0A2A2K4F8"/>
<gene>
    <name evidence="5" type="ORF">WR25_16802</name>
</gene>
<dbReference type="InterPro" id="IPR036013">
    <property type="entry name" value="Band_7/SPFH_dom_sf"/>
</dbReference>
<dbReference type="PANTHER" id="PTHR43327:SF10">
    <property type="entry name" value="STOMATIN-LIKE PROTEIN 2, MITOCHONDRIAL"/>
    <property type="match status" value="1"/>
</dbReference>
<dbReference type="EMBL" id="LIAE01009668">
    <property type="protein sequence ID" value="PAV68867.1"/>
    <property type="molecule type" value="Genomic_DNA"/>
</dbReference>
<feature type="domain" description="Band 7" evidence="4">
    <location>
        <begin position="36"/>
        <end position="194"/>
    </location>
</feature>
<dbReference type="InterPro" id="IPR032435">
    <property type="entry name" value="STML2-like_C"/>
</dbReference>
<dbReference type="SMART" id="SM00244">
    <property type="entry name" value="PHB"/>
    <property type="match status" value="1"/>
</dbReference>
<evidence type="ECO:0000313" key="6">
    <source>
        <dbReference type="Proteomes" id="UP000218231"/>
    </source>
</evidence>
<dbReference type="FunFam" id="3.30.479.30:FF:000008">
    <property type="entry name" value="Stomatin-like protein 2, mitochondrial"/>
    <property type="match status" value="1"/>
</dbReference>
<dbReference type="Pfam" id="PF16200">
    <property type="entry name" value="Band_7_C"/>
    <property type="match status" value="1"/>
</dbReference>
<sequence length="329" mass="36785">MYSRRLVSHLHRNSRLLQSLPALDVISVRGAHARNTIINFVPQQEAWVVERMGRFYKILEPGLNFLLPVIDRIRFVQSLREIAIEIPQQGAITLDNVQLQLDGVLYLRVVDPYKASYGVDDPEFAVTQLAQTTMRSEVGKISLDTVFKERETLNECIVAAINKAAEPWGITCMRYEIRDMHMPSKIQEAMQMQVEAERRKRAAILESEGLREAAINRAEGEKKAHILASEAQETQQINVARGEAQAVLMKAEARAKAIEQVAAALSKQGGSGAANLTVAEQYVTAFSNLAKQTNTILLPSNLNEPASMVAQALTLYQNIQNRQQTQVYC</sequence>
<evidence type="ECO:0000256" key="3">
    <source>
        <dbReference type="ARBA" id="ARBA00023128"/>
    </source>
</evidence>
<dbReference type="SUPFAM" id="SSF117892">
    <property type="entry name" value="Band 7/SPFH domain"/>
    <property type="match status" value="1"/>
</dbReference>
<dbReference type="InterPro" id="IPR001107">
    <property type="entry name" value="Band_7"/>
</dbReference>
<organism evidence="5 6">
    <name type="scientific">Diploscapter pachys</name>
    <dbReference type="NCBI Taxonomy" id="2018661"/>
    <lineage>
        <taxon>Eukaryota</taxon>
        <taxon>Metazoa</taxon>
        <taxon>Ecdysozoa</taxon>
        <taxon>Nematoda</taxon>
        <taxon>Chromadorea</taxon>
        <taxon>Rhabditida</taxon>
        <taxon>Rhabditina</taxon>
        <taxon>Rhabditomorpha</taxon>
        <taxon>Rhabditoidea</taxon>
        <taxon>Rhabditidae</taxon>
        <taxon>Diploscapter</taxon>
    </lineage>
</organism>
<keyword evidence="6" id="KW-1185">Reference proteome</keyword>
<protein>
    <recommendedName>
        <fullName evidence="4">Band 7 domain-containing protein</fullName>
    </recommendedName>
</protein>
<dbReference type="OrthoDB" id="434619at2759"/>
<dbReference type="Gene3D" id="3.30.479.30">
    <property type="entry name" value="Band 7 domain"/>
    <property type="match status" value="1"/>
</dbReference>
<evidence type="ECO:0000256" key="2">
    <source>
        <dbReference type="ARBA" id="ARBA00008164"/>
    </source>
</evidence>
<evidence type="ECO:0000313" key="5">
    <source>
        <dbReference type="EMBL" id="PAV68867.1"/>
    </source>
</evidence>
<dbReference type="InterPro" id="IPR001972">
    <property type="entry name" value="Stomatin_HflK_fam"/>
</dbReference>
<dbReference type="GO" id="GO:0005739">
    <property type="term" value="C:mitochondrion"/>
    <property type="evidence" value="ECO:0007669"/>
    <property type="project" value="UniProtKB-SubCell"/>
</dbReference>
<dbReference type="STRING" id="2018661.A0A2A2K4F8"/>
<name>A0A2A2K4F8_9BILA</name>
<dbReference type="GO" id="GO:0007005">
    <property type="term" value="P:mitochondrion organization"/>
    <property type="evidence" value="ECO:0007669"/>
    <property type="project" value="TreeGrafter"/>
</dbReference>
<dbReference type="Proteomes" id="UP000218231">
    <property type="component" value="Unassembled WGS sequence"/>
</dbReference>
<proteinExistence type="inferred from homology"/>
<reference evidence="5 6" key="1">
    <citation type="journal article" date="2017" name="Curr. Biol.">
        <title>Genome architecture and evolution of a unichromosomal asexual nematode.</title>
        <authorList>
            <person name="Fradin H."/>
            <person name="Zegar C."/>
            <person name="Gutwein M."/>
            <person name="Lucas J."/>
            <person name="Kovtun M."/>
            <person name="Corcoran D."/>
            <person name="Baugh L.R."/>
            <person name="Kiontke K."/>
            <person name="Gunsalus K."/>
            <person name="Fitch D.H."/>
            <person name="Piano F."/>
        </authorList>
    </citation>
    <scope>NUCLEOTIDE SEQUENCE [LARGE SCALE GENOMIC DNA]</scope>
    <source>
        <strain evidence="5">PF1309</strain>
    </source>
</reference>
<comment type="similarity">
    <text evidence="2">Belongs to the band 7/mec-2 family.</text>
</comment>
<comment type="subcellular location">
    <subcellularLocation>
        <location evidence="1">Mitochondrion</location>
    </subcellularLocation>
</comment>
<evidence type="ECO:0000256" key="1">
    <source>
        <dbReference type="ARBA" id="ARBA00004173"/>
    </source>
</evidence>
<dbReference type="CDD" id="cd08829">
    <property type="entry name" value="SPFH_paraslipin"/>
    <property type="match status" value="1"/>
</dbReference>
<dbReference type="InterPro" id="IPR050710">
    <property type="entry name" value="Band7/mec-2_domain"/>
</dbReference>
<comment type="caution">
    <text evidence="5">The sequence shown here is derived from an EMBL/GenBank/DDBJ whole genome shotgun (WGS) entry which is preliminary data.</text>
</comment>